<evidence type="ECO:0000313" key="7">
    <source>
        <dbReference type="Proteomes" id="UP000657006"/>
    </source>
</evidence>
<dbReference type="InterPro" id="IPR051453">
    <property type="entry name" value="MBL_Glyoxalase_II"/>
</dbReference>
<feature type="domain" description="Metallo-beta-lactamase" evidence="5">
    <location>
        <begin position="12"/>
        <end position="196"/>
    </location>
</feature>
<dbReference type="CDD" id="cd06262">
    <property type="entry name" value="metallo-hydrolase-like_MBL-fold"/>
    <property type="match status" value="1"/>
</dbReference>
<keyword evidence="2" id="KW-0479">Metal-binding</keyword>
<protein>
    <submittedName>
        <fullName evidence="6">MBL fold metallo-hydrolase</fullName>
    </submittedName>
</protein>
<comment type="caution">
    <text evidence="6">The sequence shown here is derived from an EMBL/GenBank/DDBJ whole genome shotgun (WGS) entry which is preliminary data.</text>
</comment>
<reference evidence="6" key="1">
    <citation type="submission" date="2020-08" db="EMBL/GenBank/DDBJ databases">
        <title>Genome public.</title>
        <authorList>
            <person name="Liu C."/>
            <person name="Sun Q."/>
        </authorList>
    </citation>
    <scope>NUCLEOTIDE SEQUENCE</scope>
    <source>
        <strain evidence="6">NSJ-32</strain>
    </source>
</reference>
<keyword evidence="3" id="KW-0378">Hydrolase</keyword>
<sequence>MMLETIVVGALETNCYIIADEVTKDAAIIDPGAEGRRIAKRVEAMGLTVRYILVTHGHMDHMKDAPLLSEIYGCPIVVHREEMEYIHSPEVKASPYSAQVFQTFETAVHDNGMLVEDEQHLPLGALDLRVMKVPGHSQASVCYFLEREGTVFDGDTLFWRSIGRTDFYHGSPADLVTSIRQKLLELPDEVRVFPGHGPATTIGEERGQNPFLNLSAGMWDF</sequence>
<accession>A0A926I015</accession>
<dbReference type="InterPro" id="IPR036866">
    <property type="entry name" value="RibonucZ/Hydroxyglut_hydro"/>
</dbReference>
<dbReference type="SUPFAM" id="SSF56281">
    <property type="entry name" value="Metallo-hydrolase/oxidoreductase"/>
    <property type="match status" value="1"/>
</dbReference>
<proteinExistence type="predicted"/>
<evidence type="ECO:0000256" key="3">
    <source>
        <dbReference type="ARBA" id="ARBA00022801"/>
    </source>
</evidence>
<dbReference type="Gene3D" id="3.60.15.10">
    <property type="entry name" value="Ribonuclease Z/Hydroxyacylglutathione hydrolase-like"/>
    <property type="match status" value="1"/>
</dbReference>
<keyword evidence="4" id="KW-0862">Zinc</keyword>
<evidence type="ECO:0000259" key="5">
    <source>
        <dbReference type="SMART" id="SM00849"/>
    </source>
</evidence>
<keyword evidence="7" id="KW-1185">Reference proteome</keyword>
<dbReference type="EMBL" id="JACRSQ010000001">
    <property type="protein sequence ID" value="MBC8542013.1"/>
    <property type="molecule type" value="Genomic_DNA"/>
</dbReference>
<dbReference type="Pfam" id="PF00753">
    <property type="entry name" value="Lactamase_B"/>
    <property type="match status" value="1"/>
</dbReference>
<dbReference type="PANTHER" id="PTHR46233:SF3">
    <property type="entry name" value="HYDROXYACYLGLUTATHIONE HYDROLASE GLOC"/>
    <property type="match status" value="1"/>
</dbReference>
<dbReference type="GO" id="GO:0016787">
    <property type="term" value="F:hydrolase activity"/>
    <property type="evidence" value="ECO:0007669"/>
    <property type="project" value="UniProtKB-KW"/>
</dbReference>
<evidence type="ECO:0000256" key="1">
    <source>
        <dbReference type="ARBA" id="ARBA00001947"/>
    </source>
</evidence>
<dbReference type="InterPro" id="IPR001279">
    <property type="entry name" value="Metallo-B-lactamas"/>
</dbReference>
<dbReference type="RefSeq" id="WP_177717564.1">
    <property type="nucleotide sequence ID" value="NZ_JACRSQ010000001.1"/>
</dbReference>
<organism evidence="6 7">
    <name type="scientific">Bianquea renquensis</name>
    <dbReference type="NCBI Taxonomy" id="2763661"/>
    <lineage>
        <taxon>Bacteria</taxon>
        <taxon>Bacillati</taxon>
        <taxon>Bacillota</taxon>
        <taxon>Clostridia</taxon>
        <taxon>Eubacteriales</taxon>
        <taxon>Bianqueaceae</taxon>
        <taxon>Bianquea</taxon>
    </lineage>
</organism>
<dbReference type="GO" id="GO:0046872">
    <property type="term" value="F:metal ion binding"/>
    <property type="evidence" value="ECO:0007669"/>
    <property type="project" value="UniProtKB-KW"/>
</dbReference>
<dbReference type="Proteomes" id="UP000657006">
    <property type="component" value="Unassembled WGS sequence"/>
</dbReference>
<gene>
    <name evidence="6" type="ORF">H8730_00415</name>
</gene>
<dbReference type="PANTHER" id="PTHR46233">
    <property type="entry name" value="HYDROXYACYLGLUTATHIONE HYDROLASE GLOC"/>
    <property type="match status" value="1"/>
</dbReference>
<dbReference type="AlphaFoldDB" id="A0A926I015"/>
<evidence type="ECO:0000256" key="2">
    <source>
        <dbReference type="ARBA" id="ARBA00022723"/>
    </source>
</evidence>
<comment type="cofactor">
    <cofactor evidence="1">
        <name>Zn(2+)</name>
        <dbReference type="ChEBI" id="CHEBI:29105"/>
    </cofactor>
</comment>
<evidence type="ECO:0000313" key="6">
    <source>
        <dbReference type="EMBL" id="MBC8542013.1"/>
    </source>
</evidence>
<dbReference type="SMART" id="SM00849">
    <property type="entry name" value="Lactamase_B"/>
    <property type="match status" value="1"/>
</dbReference>
<evidence type="ECO:0000256" key="4">
    <source>
        <dbReference type="ARBA" id="ARBA00022833"/>
    </source>
</evidence>
<name>A0A926I015_9FIRM</name>